<comment type="caution">
    <text evidence="5">The sequence shown here is derived from an EMBL/GenBank/DDBJ whole genome shotgun (WGS) entry which is preliminary data.</text>
</comment>
<evidence type="ECO:0000313" key="6">
    <source>
        <dbReference type="Proteomes" id="UP000247832"/>
    </source>
</evidence>
<dbReference type="GO" id="GO:0016491">
    <property type="term" value="F:oxidoreductase activity"/>
    <property type="evidence" value="ECO:0007669"/>
    <property type="project" value="UniProtKB-KW"/>
</dbReference>
<keyword evidence="3" id="KW-0560">Oxidoreductase</keyword>
<dbReference type="CDD" id="cd05233">
    <property type="entry name" value="SDR_c"/>
    <property type="match status" value="1"/>
</dbReference>
<dbReference type="SUPFAM" id="SSF51735">
    <property type="entry name" value="NAD(P)-binding Rossmann-fold domains"/>
    <property type="match status" value="1"/>
</dbReference>
<keyword evidence="2" id="KW-0521">NADP</keyword>
<dbReference type="InterPro" id="IPR036291">
    <property type="entry name" value="NAD(P)-bd_dom_sf"/>
</dbReference>
<evidence type="ECO:0000256" key="1">
    <source>
        <dbReference type="ARBA" id="ARBA00006484"/>
    </source>
</evidence>
<gene>
    <name evidence="5" type="ORF">CVV68_19010</name>
</gene>
<evidence type="ECO:0000313" key="5">
    <source>
        <dbReference type="EMBL" id="PYI65208.1"/>
    </source>
</evidence>
<dbReference type="PRINTS" id="PR00080">
    <property type="entry name" value="SDRFAMILY"/>
</dbReference>
<protein>
    <submittedName>
        <fullName evidence="5">NAD(P)-dependent oxidoreductase</fullName>
    </submittedName>
</protein>
<dbReference type="PANTHER" id="PTHR43391:SF14">
    <property type="entry name" value="DEHYDROGENASE_REDUCTASE SDR FAMILY PROTEIN 7-LIKE"/>
    <property type="match status" value="1"/>
</dbReference>
<dbReference type="EMBL" id="QJVD01000028">
    <property type="protein sequence ID" value="PYI65208.1"/>
    <property type="molecule type" value="Genomic_DNA"/>
</dbReference>
<dbReference type="RefSeq" id="WP_110502578.1">
    <property type="nucleotide sequence ID" value="NZ_QJVD01000028.1"/>
</dbReference>
<reference evidence="5 6" key="1">
    <citation type="submission" date="2018-05" db="EMBL/GenBank/DDBJ databases">
        <title>Genetic diversity of glacier-inhabiting Cryobacterium bacteria in China and description of Cryobacterium mengkeensis sp. nov. and Arthrobacter glacialis sp. nov.</title>
        <authorList>
            <person name="Liu Q."/>
            <person name="Xin Y.-H."/>
        </authorList>
    </citation>
    <scope>NUCLEOTIDE SEQUENCE [LARGE SCALE GENOMIC DNA]</scope>
    <source>
        <strain evidence="5 6">LI2</strain>
    </source>
</reference>
<dbReference type="InterPro" id="IPR020904">
    <property type="entry name" value="Sc_DH/Rdtase_CS"/>
</dbReference>
<evidence type="ECO:0000256" key="3">
    <source>
        <dbReference type="ARBA" id="ARBA00023002"/>
    </source>
</evidence>
<proteinExistence type="inferred from homology"/>
<dbReference type="PANTHER" id="PTHR43391">
    <property type="entry name" value="RETINOL DEHYDROGENASE-RELATED"/>
    <property type="match status" value="1"/>
</dbReference>
<sequence length="237" mass="24606">MIVEGRIALITGASSGIGLALARLLAAKGATTALAARSAGKLEQLASELAGSLAIPTDMRDGDAVRRMVEVTYKHCGRIDILVNNAGRAMHTAIAQADLQEYRYLFNLNVVGPLQAMQLVAPLMKKHGGGVIVNVSSGTTLRTLPGVGPYSSSKHALNNLSKVARMELAADNISVALVYPYVTATNFGGGANAPGPARPGVVPDTAEYAASLVLEAIETEHEGTYAAKTAAWLTPKS</sequence>
<dbReference type="PRINTS" id="PR00081">
    <property type="entry name" value="GDHRDH"/>
</dbReference>
<comment type="similarity">
    <text evidence="1 4">Belongs to the short-chain dehydrogenases/reductases (SDR) family.</text>
</comment>
<dbReference type="Proteomes" id="UP000247832">
    <property type="component" value="Unassembled WGS sequence"/>
</dbReference>
<dbReference type="Gene3D" id="3.40.50.720">
    <property type="entry name" value="NAD(P)-binding Rossmann-like Domain"/>
    <property type="match status" value="1"/>
</dbReference>
<evidence type="ECO:0000256" key="2">
    <source>
        <dbReference type="ARBA" id="ARBA00022857"/>
    </source>
</evidence>
<keyword evidence="6" id="KW-1185">Reference proteome</keyword>
<accession>A0A2V5L2B7</accession>
<name>A0A2V5L2B7_9MICC</name>
<dbReference type="OrthoDB" id="9792003at2"/>
<dbReference type="InterPro" id="IPR002347">
    <property type="entry name" value="SDR_fam"/>
</dbReference>
<dbReference type="AlphaFoldDB" id="A0A2V5L2B7"/>
<dbReference type="Pfam" id="PF00106">
    <property type="entry name" value="adh_short"/>
    <property type="match status" value="1"/>
</dbReference>
<dbReference type="PROSITE" id="PS00061">
    <property type="entry name" value="ADH_SHORT"/>
    <property type="match status" value="1"/>
</dbReference>
<organism evidence="5 6">
    <name type="scientific">Arthrobacter livingstonensis</name>
    <dbReference type="NCBI Taxonomy" id="670078"/>
    <lineage>
        <taxon>Bacteria</taxon>
        <taxon>Bacillati</taxon>
        <taxon>Actinomycetota</taxon>
        <taxon>Actinomycetes</taxon>
        <taxon>Micrococcales</taxon>
        <taxon>Micrococcaceae</taxon>
        <taxon>Arthrobacter</taxon>
    </lineage>
</organism>
<evidence type="ECO:0000256" key="4">
    <source>
        <dbReference type="RuleBase" id="RU000363"/>
    </source>
</evidence>